<dbReference type="GO" id="GO:0140359">
    <property type="term" value="F:ABC-type transporter activity"/>
    <property type="evidence" value="ECO:0007669"/>
    <property type="project" value="InterPro"/>
</dbReference>
<accession>A0A1V9ZMA4</accession>
<reference evidence="12 13" key="1">
    <citation type="journal article" date="2014" name="Genome Biol. Evol.">
        <title>The secreted proteins of Achlya hypogyna and Thraustotheca clavata identify the ancestral oomycete secretome and reveal gene acquisitions by horizontal gene transfer.</title>
        <authorList>
            <person name="Misner I."/>
            <person name="Blouin N."/>
            <person name="Leonard G."/>
            <person name="Richards T.A."/>
            <person name="Lane C.E."/>
        </authorList>
    </citation>
    <scope>NUCLEOTIDE SEQUENCE [LARGE SCALE GENOMIC DNA]</scope>
    <source>
        <strain evidence="12 13">ATCC 34112</strain>
    </source>
</reference>
<keyword evidence="13" id="KW-1185">Reference proteome</keyword>
<dbReference type="Gene3D" id="3.40.50.300">
    <property type="entry name" value="P-loop containing nucleotide triphosphate hydrolases"/>
    <property type="match status" value="2"/>
</dbReference>
<dbReference type="GO" id="GO:0005774">
    <property type="term" value="C:vacuolar membrane"/>
    <property type="evidence" value="ECO:0007669"/>
    <property type="project" value="UniProtKB-SubCell"/>
</dbReference>
<evidence type="ECO:0000313" key="12">
    <source>
        <dbReference type="EMBL" id="OQR98910.1"/>
    </source>
</evidence>
<dbReference type="InterPro" id="IPR044746">
    <property type="entry name" value="ABCC_6TM_D1"/>
</dbReference>
<evidence type="ECO:0000256" key="7">
    <source>
        <dbReference type="ARBA" id="ARBA00022989"/>
    </source>
</evidence>
<dbReference type="PANTHER" id="PTHR24223">
    <property type="entry name" value="ATP-BINDING CASSETTE SUB-FAMILY C"/>
    <property type="match status" value="1"/>
</dbReference>
<dbReference type="Pfam" id="PF00664">
    <property type="entry name" value="ABC_membrane"/>
    <property type="match status" value="2"/>
</dbReference>
<dbReference type="InterPro" id="IPR036640">
    <property type="entry name" value="ABC1_TM_sf"/>
</dbReference>
<dbReference type="SUPFAM" id="SSF52540">
    <property type="entry name" value="P-loop containing nucleoside triphosphate hydrolases"/>
    <property type="match status" value="2"/>
</dbReference>
<evidence type="ECO:0000256" key="2">
    <source>
        <dbReference type="ARBA" id="ARBA00022448"/>
    </source>
</evidence>
<feature type="domain" description="ABC transmembrane type-1" evidence="11">
    <location>
        <begin position="93"/>
        <end position="381"/>
    </location>
</feature>
<dbReference type="CDD" id="cd03250">
    <property type="entry name" value="ABCC_MRP_domain1"/>
    <property type="match status" value="1"/>
</dbReference>
<dbReference type="CDD" id="cd18580">
    <property type="entry name" value="ABC_6TM_ABCC_D2"/>
    <property type="match status" value="1"/>
</dbReference>
<dbReference type="OrthoDB" id="6500128at2759"/>
<name>A0A1V9ZMA4_9STRA</name>
<feature type="transmembrane region" description="Helical" evidence="9">
    <location>
        <begin position="238"/>
        <end position="258"/>
    </location>
</feature>
<feature type="transmembrane region" description="Helical" evidence="9">
    <location>
        <begin position="322"/>
        <end position="343"/>
    </location>
</feature>
<dbReference type="InterPro" id="IPR017871">
    <property type="entry name" value="ABC_transporter-like_CS"/>
</dbReference>
<evidence type="ECO:0000313" key="13">
    <source>
        <dbReference type="Proteomes" id="UP000243217"/>
    </source>
</evidence>
<dbReference type="GO" id="GO:0016887">
    <property type="term" value="F:ATP hydrolysis activity"/>
    <property type="evidence" value="ECO:0007669"/>
    <property type="project" value="InterPro"/>
</dbReference>
<keyword evidence="2" id="KW-0813">Transport</keyword>
<evidence type="ECO:0000259" key="10">
    <source>
        <dbReference type="PROSITE" id="PS50893"/>
    </source>
</evidence>
<dbReference type="InterPro" id="IPR027417">
    <property type="entry name" value="P-loop_NTPase"/>
</dbReference>
<dbReference type="CDD" id="cd18579">
    <property type="entry name" value="ABC_6TM_ABCC_D1"/>
    <property type="match status" value="1"/>
</dbReference>
<evidence type="ECO:0000259" key="11">
    <source>
        <dbReference type="PROSITE" id="PS50929"/>
    </source>
</evidence>
<dbReference type="PROSITE" id="PS50929">
    <property type="entry name" value="ABC_TM1F"/>
    <property type="match status" value="2"/>
</dbReference>
<dbReference type="InterPro" id="IPR003439">
    <property type="entry name" value="ABC_transporter-like_ATP-bd"/>
</dbReference>
<protein>
    <submittedName>
        <fullName evidence="12">ATP-binding Cassette (ABC) Superfamily</fullName>
    </submittedName>
</protein>
<dbReference type="FunFam" id="1.20.1560.10:FF:000013">
    <property type="entry name" value="ABC transporter C family member 2"/>
    <property type="match status" value="1"/>
</dbReference>
<comment type="caution">
    <text evidence="12">The sequence shown here is derived from an EMBL/GenBank/DDBJ whole genome shotgun (WGS) entry which is preliminary data.</text>
</comment>
<evidence type="ECO:0000256" key="4">
    <source>
        <dbReference type="ARBA" id="ARBA00022737"/>
    </source>
</evidence>
<dbReference type="STRING" id="74557.A0A1V9ZMA4"/>
<dbReference type="InterPro" id="IPR011527">
    <property type="entry name" value="ABC1_TM_dom"/>
</dbReference>
<dbReference type="InterPro" id="IPR050173">
    <property type="entry name" value="ABC_transporter_C-like"/>
</dbReference>
<dbReference type="PROSITE" id="PS50893">
    <property type="entry name" value="ABC_TRANSPORTER_2"/>
    <property type="match status" value="2"/>
</dbReference>
<dbReference type="SUPFAM" id="SSF90123">
    <property type="entry name" value="ABC transporter transmembrane region"/>
    <property type="match status" value="2"/>
</dbReference>
<feature type="domain" description="ABC transporter" evidence="10">
    <location>
        <begin position="1010"/>
        <end position="1243"/>
    </location>
</feature>
<organism evidence="12 13">
    <name type="scientific">Thraustotheca clavata</name>
    <dbReference type="NCBI Taxonomy" id="74557"/>
    <lineage>
        <taxon>Eukaryota</taxon>
        <taxon>Sar</taxon>
        <taxon>Stramenopiles</taxon>
        <taxon>Oomycota</taxon>
        <taxon>Saprolegniomycetes</taxon>
        <taxon>Saprolegniales</taxon>
        <taxon>Achlyaceae</taxon>
        <taxon>Thraustotheca</taxon>
    </lineage>
</organism>
<keyword evidence="7 9" id="KW-1133">Transmembrane helix</keyword>
<dbReference type="AlphaFoldDB" id="A0A1V9ZMA4"/>
<feature type="transmembrane region" description="Helical" evidence="9">
    <location>
        <begin position="736"/>
        <end position="757"/>
    </location>
</feature>
<evidence type="ECO:0000256" key="5">
    <source>
        <dbReference type="ARBA" id="ARBA00022741"/>
    </source>
</evidence>
<comment type="subcellular location">
    <subcellularLocation>
        <location evidence="1">Vacuole membrane</location>
        <topology evidence="1">Multi-pass membrane protein</topology>
    </subcellularLocation>
</comment>
<dbReference type="FunFam" id="3.40.50.300:FF:000163">
    <property type="entry name" value="Multidrug resistance-associated protein member 4"/>
    <property type="match status" value="1"/>
</dbReference>
<evidence type="ECO:0000256" key="1">
    <source>
        <dbReference type="ARBA" id="ARBA00004128"/>
    </source>
</evidence>
<keyword evidence="3 9" id="KW-0812">Transmembrane</keyword>
<feature type="domain" description="ABC transporter" evidence="10">
    <location>
        <begin position="412"/>
        <end position="636"/>
    </location>
</feature>
<sequence>MAEETTPYSSLHDARHPLETANYASIVTMGWLDSLIRRGAKKALNEEDVWTLSIADTSTAVHDRFQIQWQKELENSDPKLHMALWRTLRGKMILTVLLYIVSAGLNLVQPWVIKSIVEYLQQQGHSSVVTSMGISSGYGLAGLLAALSFVSITCADYAQFVATHMGCNAKTIFVDSVFLKTLRLSGIEKQQITSGEVVTMATVDSEKILHGFWLGFWSFVSPLMLLVIMILVGYELGYTVGLIGGGIMLIFMTAGYISGTKVGEVKRKLLKAQAERVKLMNEILQGIRVVKLYAWENNLEEYITQVRMREFEHIKTFQMMRVINTVTLFAAPLVTMTICWIAYIGMGNEMSSTKAFTVMALMNTALFPCTNFSNAVMYASDAFASCQRVNKFLLRDEIPSTAEKKVNTSPQLELIDSQFAWQTQPVLHDINLLITTQKPSLTIVVGAVASGKSSLIHALLGEMTLLSGQRIVFGNISYVSQEVWIQHDTLKNNILFASNCDAVKYQKVVAACQLLPDLAMLTHGDDTEIGERGINLSGGQKARVSLARALYRSDADIYLLDDPLSALDVHVAGSVFADCIKGLLKHKTTILVLNSHYHLLPQADRIIVMDGGRIVGDGTFESVRAQFPHLVSTQLSDENSAIEVVKKENNEEPKEKQKSNDDGKLVMQEERATGSVSVKTYTDYFGSSGWNGAFVATTVGLSYLLCQGCLVGGDIFLSRWSTNAELKSSITTALNYGAIILAAVILVWVRSMYALYIAQWCSINLHKRLFHKVLSLPVPTFFDVTPVGRILNRFSSDLDMLDSQIPFYGYMVLQFLFQVLAVLFVCGITTPYVIIVYPFMLGAFYLVQIYYNPTSGALKRMDSITRSPIVTLVAETLSGLTTVRAFDMNSVFVKLNRNRLDHHMRFFSTFYMTRAWFQMRLDWLSAAIVVVVAFLCIALRSSLGLVAAGLSLTYASQLSSFLSKGSMFYNMVDTMMTSVERLNYYDTLEGEDANQSVAEPPSNWPATPSIELNKVSMRYRPNLPLVLKDMSLTIEAQEKVGICGRTGSGKSSFMSALFRMVELESGSISIDGVDITSIPVLTLRSKLTIIPQDPVLFSGALRFNLDPSNEKDDLSLWQSLKRVHLAEYFETQGGLEFQVAEKGSNLSVGQRQLLCIARALLRDSKIVVLDEATANVDVESDRLIQAAIRECFSQVTLLVIAHRLETILHCDKILVLDQGILQEFDAPDKLLQNKDGMFSSLMQQAGLISTTQ</sequence>
<feature type="transmembrane region" description="Helical" evidence="9">
    <location>
        <begin position="807"/>
        <end position="825"/>
    </location>
</feature>
<dbReference type="PANTHER" id="PTHR24223:SF443">
    <property type="entry name" value="MULTIDRUG-RESISTANCE LIKE PROTEIN 1, ISOFORM I"/>
    <property type="match status" value="1"/>
</dbReference>
<dbReference type="EMBL" id="JNBS01001836">
    <property type="protein sequence ID" value="OQR98910.1"/>
    <property type="molecule type" value="Genomic_DNA"/>
</dbReference>
<feature type="transmembrane region" description="Helical" evidence="9">
    <location>
        <begin position="133"/>
        <end position="155"/>
    </location>
</feature>
<evidence type="ECO:0000256" key="6">
    <source>
        <dbReference type="ARBA" id="ARBA00022840"/>
    </source>
</evidence>
<feature type="transmembrane region" description="Helical" evidence="9">
    <location>
        <begin position="92"/>
        <end position="113"/>
    </location>
</feature>
<feature type="transmembrane region" description="Helical" evidence="9">
    <location>
        <begin position="212"/>
        <end position="232"/>
    </location>
</feature>
<keyword evidence="8 9" id="KW-0472">Membrane</keyword>
<evidence type="ECO:0000256" key="3">
    <source>
        <dbReference type="ARBA" id="ARBA00022692"/>
    </source>
</evidence>
<dbReference type="CDD" id="cd03244">
    <property type="entry name" value="ABCC_MRP_domain2"/>
    <property type="match status" value="1"/>
</dbReference>
<feature type="domain" description="ABC transmembrane type-1" evidence="11">
    <location>
        <begin position="699"/>
        <end position="974"/>
    </location>
</feature>
<feature type="transmembrane region" description="Helical" evidence="9">
    <location>
        <begin position="923"/>
        <end position="954"/>
    </location>
</feature>
<keyword evidence="5" id="KW-0547">Nucleotide-binding</keyword>
<dbReference type="InterPro" id="IPR003593">
    <property type="entry name" value="AAA+_ATPase"/>
</dbReference>
<dbReference type="FunFam" id="3.40.50.300:FF:000997">
    <property type="entry name" value="Multidrug resistance-associated protein 1"/>
    <property type="match status" value="1"/>
</dbReference>
<keyword evidence="6 12" id="KW-0067">ATP-binding</keyword>
<dbReference type="GO" id="GO:0005524">
    <property type="term" value="F:ATP binding"/>
    <property type="evidence" value="ECO:0007669"/>
    <property type="project" value="UniProtKB-KW"/>
</dbReference>
<keyword evidence="4" id="KW-0677">Repeat</keyword>
<dbReference type="SMART" id="SM00382">
    <property type="entry name" value="AAA"/>
    <property type="match status" value="2"/>
</dbReference>
<evidence type="ECO:0000256" key="8">
    <source>
        <dbReference type="ARBA" id="ARBA00023136"/>
    </source>
</evidence>
<evidence type="ECO:0000256" key="9">
    <source>
        <dbReference type="SAM" id="Phobius"/>
    </source>
</evidence>
<dbReference type="PROSITE" id="PS00211">
    <property type="entry name" value="ABC_TRANSPORTER_1"/>
    <property type="match status" value="2"/>
</dbReference>
<gene>
    <name evidence="12" type="ORF">THRCLA_06643</name>
</gene>
<dbReference type="Pfam" id="PF00005">
    <property type="entry name" value="ABC_tran"/>
    <property type="match status" value="2"/>
</dbReference>
<proteinExistence type="predicted"/>
<dbReference type="Proteomes" id="UP000243217">
    <property type="component" value="Unassembled WGS sequence"/>
</dbReference>
<dbReference type="Gene3D" id="1.20.1560.10">
    <property type="entry name" value="ABC transporter type 1, transmembrane domain"/>
    <property type="match status" value="2"/>
</dbReference>
<feature type="transmembrane region" description="Helical" evidence="9">
    <location>
        <begin position="832"/>
        <end position="851"/>
    </location>
</feature>
<dbReference type="InterPro" id="IPR044726">
    <property type="entry name" value="ABCC_6TM_D2"/>
</dbReference>